<gene>
    <name evidence="2" type="ORF">CU041_01785</name>
    <name evidence="1" type="ORF">JF547_05480</name>
</gene>
<comment type="caution">
    <text evidence="1">The sequence shown here is derived from an EMBL/GenBank/DDBJ whole genome shotgun (WGS) entry which is preliminary data.</text>
</comment>
<keyword evidence="1" id="KW-0808">Transferase</keyword>
<dbReference type="Proteomes" id="UP000664405">
    <property type="component" value="Unassembled WGS sequence"/>
</dbReference>
<name>A0A8I1M6P4_9PROT</name>
<dbReference type="RefSeq" id="WP_101245543.1">
    <property type="nucleotide sequence ID" value="NZ_JAEKJW010000001.1"/>
</dbReference>
<dbReference type="SUPFAM" id="SSF53756">
    <property type="entry name" value="UDP-Glycosyltransferase/glycogen phosphorylase"/>
    <property type="match status" value="1"/>
</dbReference>
<proteinExistence type="predicted"/>
<keyword evidence="3" id="KW-1185">Reference proteome</keyword>
<evidence type="ECO:0000313" key="2">
    <source>
        <dbReference type="EMBL" id="PKR52363.1"/>
    </source>
</evidence>
<organism evidence="1 4">
    <name type="scientific">Thalassospira povalilytica</name>
    <dbReference type="NCBI Taxonomy" id="732237"/>
    <lineage>
        <taxon>Bacteria</taxon>
        <taxon>Pseudomonadati</taxon>
        <taxon>Pseudomonadota</taxon>
        <taxon>Alphaproteobacteria</taxon>
        <taxon>Rhodospirillales</taxon>
        <taxon>Thalassospiraceae</taxon>
        <taxon>Thalassospira</taxon>
    </lineage>
</organism>
<evidence type="ECO:0000313" key="4">
    <source>
        <dbReference type="Proteomes" id="UP000664405"/>
    </source>
</evidence>
<dbReference type="EMBL" id="PGTS01000001">
    <property type="protein sequence ID" value="PKR52363.1"/>
    <property type="molecule type" value="Genomic_DNA"/>
</dbReference>
<evidence type="ECO:0000313" key="1">
    <source>
        <dbReference type="EMBL" id="MBN8195915.1"/>
    </source>
</evidence>
<reference evidence="1" key="2">
    <citation type="submission" date="2020-12" db="EMBL/GenBank/DDBJ databases">
        <title>Oil enriched cultivation method for isolating marine PHA-producing bacteria.</title>
        <authorList>
            <person name="Zheng W."/>
            <person name="Yu S."/>
            <person name="Huang Y."/>
        </authorList>
    </citation>
    <scope>NUCLEOTIDE SEQUENCE</scope>
    <source>
        <strain evidence="1">SY-2-3</strain>
    </source>
</reference>
<evidence type="ECO:0000313" key="3">
    <source>
        <dbReference type="Proteomes" id="UP000233365"/>
    </source>
</evidence>
<dbReference type="EMBL" id="JAEKJW010000001">
    <property type="protein sequence ID" value="MBN8195915.1"/>
    <property type="molecule type" value="Genomic_DNA"/>
</dbReference>
<sequence length="341" mass="38959">MKVAIGYHIQDGPWGGGNRFASCLVKALQSEGHSVVFSLNDDDIDIILLTDPRVRSPNVSFGAGRILRYLFLKNSNAIVLHRINECDERKNTKFMNSLLKRANYCADHTVFVGSWLKDLPTWSGTLHTPSSVILNGADSEVFNSSGYKRWNHVEPLRLVTHHWGGNWMKGFDVYSQIDDMLSDGKWRGRMEFTYIGNLPDGFEFKNAKVLTPMNGRALSEELSRHHVYVTASICEPGGNHQNEGGACGLPLLYRNSGCLPEYCKGYGIQFDSDGFEGALEEMISNYEVYANQMKFWPHWASKTCREYLELFERLISDRDEIVNKRKLWRNPWLVLRNQLPI</sequence>
<accession>A0A8I1M6P4</accession>
<dbReference type="Proteomes" id="UP000233365">
    <property type="component" value="Unassembled WGS sequence"/>
</dbReference>
<dbReference type="AlphaFoldDB" id="A0A8I1M6P4"/>
<reference evidence="2 3" key="1">
    <citation type="submission" date="2017-11" db="EMBL/GenBank/DDBJ databases">
        <title>Biodiversity and function of Thalassospira species in the particle-attached aromatic-hydrocarbon-degrading consortia from the surface seawater of the China South Sea.</title>
        <authorList>
            <person name="Dong C."/>
            <person name="Liu R."/>
            <person name="Shao Z."/>
        </authorList>
    </citation>
    <scope>NUCLEOTIDE SEQUENCE [LARGE SCALE GENOMIC DNA]</scope>
    <source>
        <strain evidence="2 3">139Z-12</strain>
    </source>
</reference>
<dbReference type="GO" id="GO:0016740">
    <property type="term" value="F:transferase activity"/>
    <property type="evidence" value="ECO:0007669"/>
    <property type="project" value="UniProtKB-KW"/>
</dbReference>
<protein>
    <submittedName>
        <fullName evidence="1">Glycosyltransferase family 1 protein</fullName>
    </submittedName>
</protein>
<dbReference type="Gene3D" id="3.40.50.2000">
    <property type="entry name" value="Glycogen Phosphorylase B"/>
    <property type="match status" value="1"/>
</dbReference>